<dbReference type="GO" id="GO:0016020">
    <property type="term" value="C:membrane"/>
    <property type="evidence" value="ECO:0007669"/>
    <property type="project" value="UniProtKB-SubCell"/>
</dbReference>
<keyword evidence="6" id="KW-0677">Repeat</keyword>
<evidence type="ECO:0000256" key="12">
    <source>
        <dbReference type="SAM" id="MobiDB-lite"/>
    </source>
</evidence>
<evidence type="ECO:0000313" key="17">
    <source>
        <dbReference type="Proteomes" id="UP000008141"/>
    </source>
</evidence>
<dbReference type="eggNOG" id="KOG1012">
    <property type="taxonomic scope" value="Eukaryota"/>
</dbReference>
<dbReference type="KEGG" id="cvr:CHLNCDRAFT_58513"/>
<dbReference type="InterPro" id="IPR024053">
    <property type="entry name" value="VHL_beta_dom"/>
</dbReference>
<dbReference type="Pfam" id="PF17047">
    <property type="entry name" value="SMP_LBD"/>
    <property type="match status" value="1"/>
</dbReference>
<dbReference type="GO" id="GO:0005783">
    <property type="term" value="C:endoplasmic reticulum"/>
    <property type="evidence" value="ECO:0007669"/>
    <property type="project" value="TreeGrafter"/>
</dbReference>
<keyword evidence="11 13" id="KW-0472">Membrane</keyword>
<feature type="compositionally biased region" description="Low complexity" evidence="12">
    <location>
        <begin position="8"/>
        <end position="24"/>
    </location>
</feature>
<dbReference type="SMART" id="SM00239">
    <property type="entry name" value="C2"/>
    <property type="match status" value="2"/>
</dbReference>
<dbReference type="AlphaFoldDB" id="E1ZKR4"/>
<dbReference type="PANTHER" id="PTHR10774:SF190">
    <property type="entry name" value="C2 CALCIUM_LIPID-BINDING ENDONUCLEASE_EXONUCLEASE_PHOSPHATASE-RELATED"/>
    <property type="match status" value="1"/>
</dbReference>
<keyword evidence="5" id="KW-0479">Metal-binding</keyword>
<evidence type="ECO:0000256" key="11">
    <source>
        <dbReference type="ARBA" id="ARBA00023136"/>
    </source>
</evidence>
<feature type="domain" description="SMP-LTD" evidence="15">
    <location>
        <begin position="148"/>
        <end position="336"/>
    </location>
</feature>
<evidence type="ECO:0000256" key="10">
    <source>
        <dbReference type="ARBA" id="ARBA00023121"/>
    </source>
</evidence>
<dbReference type="InterPro" id="IPR035892">
    <property type="entry name" value="C2_domain_sf"/>
</dbReference>
<dbReference type="Gene3D" id="2.60.40.150">
    <property type="entry name" value="C2 domain"/>
    <property type="match status" value="2"/>
</dbReference>
<keyword evidence="7" id="KW-0106">Calcium</keyword>
<dbReference type="InterPro" id="IPR031468">
    <property type="entry name" value="SMP_LBD"/>
</dbReference>
<dbReference type="Proteomes" id="UP000008141">
    <property type="component" value="Unassembled WGS sequence"/>
</dbReference>
<evidence type="ECO:0000256" key="6">
    <source>
        <dbReference type="ARBA" id="ARBA00022737"/>
    </source>
</evidence>
<dbReference type="SUPFAM" id="SSF49562">
    <property type="entry name" value="C2 domain (Calcium/lipid-binding domain, CaLB)"/>
    <property type="match status" value="2"/>
</dbReference>
<evidence type="ECO:0000256" key="5">
    <source>
        <dbReference type="ARBA" id="ARBA00022723"/>
    </source>
</evidence>
<proteinExistence type="inferred from homology"/>
<gene>
    <name evidence="16" type="ORF">CHLNCDRAFT_58513</name>
</gene>
<feature type="domain" description="C2" evidence="14">
    <location>
        <begin position="336"/>
        <end position="478"/>
    </location>
</feature>
<keyword evidence="3" id="KW-0813">Transport</keyword>
<evidence type="ECO:0000259" key="15">
    <source>
        <dbReference type="PROSITE" id="PS51847"/>
    </source>
</evidence>
<dbReference type="InterPro" id="IPR039010">
    <property type="entry name" value="Synaptotagmin_SMP"/>
</dbReference>
<comment type="subcellular location">
    <subcellularLocation>
        <location evidence="1">Membrane</location>
        <topology evidence="1">Single-pass membrane protein</topology>
    </subcellularLocation>
</comment>
<evidence type="ECO:0000313" key="16">
    <source>
        <dbReference type="EMBL" id="EFN53426.1"/>
    </source>
</evidence>
<dbReference type="STRING" id="554065.E1ZKR4"/>
<comment type="similarity">
    <text evidence="2">Belongs to the synaptotagmin family.</text>
</comment>
<evidence type="ECO:0000256" key="4">
    <source>
        <dbReference type="ARBA" id="ARBA00022692"/>
    </source>
</evidence>
<feature type="compositionally biased region" description="Gly residues" evidence="12">
    <location>
        <begin position="866"/>
        <end position="886"/>
    </location>
</feature>
<evidence type="ECO:0000256" key="2">
    <source>
        <dbReference type="ARBA" id="ARBA00006996"/>
    </source>
</evidence>
<accession>E1ZKR4</accession>
<keyword evidence="4 13" id="KW-0812">Transmembrane</keyword>
<keyword evidence="17" id="KW-1185">Reference proteome</keyword>
<evidence type="ECO:0008006" key="18">
    <source>
        <dbReference type="Google" id="ProtNLM"/>
    </source>
</evidence>
<keyword evidence="10" id="KW-0446">Lipid-binding</keyword>
<evidence type="ECO:0000256" key="9">
    <source>
        <dbReference type="ARBA" id="ARBA00023055"/>
    </source>
</evidence>
<dbReference type="GO" id="GO:0006869">
    <property type="term" value="P:lipid transport"/>
    <property type="evidence" value="ECO:0007669"/>
    <property type="project" value="UniProtKB-KW"/>
</dbReference>
<feature type="transmembrane region" description="Helical" evidence="13">
    <location>
        <begin position="92"/>
        <end position="112"/>
    </location>
</feature>
<organism evidence="17">
    <name type="scientific">Chlorella variabilis</name>
    <name type="common">Green alga</name>
    <dbReference type="NCBI Taxonomy" id="554065"/>
    <lineage>
        <taxon>Eukaryota</taxon>
        <taxon>Viridiplantae</taxon>
        <taxon>Chlorophyta</taxon>
        <taxon>core chlorophytes</taxon>
        <taxon>Trebouxiophyceae</taxon>
        <taxon>Chlorellales</taxon>
        <taxon>Chlorellaceae</taxon>
        <taxon>Chlorella clade</taxon>
        <taxon>Chlorella</taxon>
    </lineage>
</organism>
<evidence type="ECO:0000256" key="3">
    <source>
        <dbReference type="ARBA" id="ARBA00022448"/>
    </source>
</evidence>
<feature type="region of interest" description="Disordered" evidence="12">
    <location>
        <begin position="1"/>
        <end position="26"/>
    </location>
</feature>
<evidence type="ECO:0000256" key="13">
    <source>
        <dbReference type="SAM" id="Phobius"/>
    </source>
</evidence>
<feature type="region of interest" description="Disordered" evidence="12">
    <location>
        <begin position="863"/>
        <end position="886"/>
    </location>
</feature>
<dbReference type="PROSITE" id="PS51847">
    <property type="entry name" value="SMP"/>
    <property type="match status" value="1"/>
</dbReference>
<dbReference type="PANTHER" id="PTHR10774">
    <property type="entry name" value="EXTENDED SYNAPTOTAGMIN-RELATED"/>
    <property type="match status" value="1"/>
</dbReference>
<keyword evidence="8 13" id="KW-1133">Transmembrane helix</keyword>
<dbReference type="OrthoDB" id="566659at2759"/>
<dbReference type="InterPro" id="IPR045050">
    <property type="entry name" value="Synaptotagmin_plant"/>
</dbReference>
<dbReference type="Pfam" id="PF01847">
    <property type="entry name" value="VHL"/>
    <property type="match status" value="1"/>
</dbReference>
<dbReference type="EMBL" id="GL433851">
    <property type="protein sequence ID" value="EFN53426.1"/>
    <property type="molecule type" value="Genomic_DNA"/>
</dbReference>
<evidence type="ECO:0000259" key="14">
    <source>
        <dbReference type="PROSITE" id="PS50004"/>
    </source>
</evidence>
<evidence type="ECO:0000256" key="8">
    <source>
        <dbReference type="ARBA" id="ARBA00022989"/>
    </source>
</evidence>
<dbReference type="GO" id="GO:0008289">
    <property type="term" value="F:lipid binding"/>
    <property type="evidence" value="ECO:0007669"/>
    <property type="project" value="UniProtKB-KW"/>
</dbReference>
<keyword evidence="9" id="KW-0445">Lipid transport</keyword>
<dbReference type="FunCoup" id="E1ZKR4">
    <property type="interactions" value="1644"/>
</dbReference>
<name>E1ZKR4_CHLVA</name>
<feature type="compositionally biased region" description="Basic residues" evidence="12">
    <location>
        <begin position="786"/>
        <end position="797"/>
    </location>
</feature>
<dbReference type="CDD" id="cd00030">
    <property type="entry name" value="C2"/>
    <property type="match status" value="2"/>
</dbReference>
<reference evidence="16 17" key="1">
    <citation type="journal article" date="2010" name="Plant Cell">
        <title>The Chlorella variabilis NC64A genome reveals adaptation to photosymbiosis, coevolution with viruses, and cryptic sex.</title>
        <authorList>
            <person name="Blanc G."/>
            <person name="Duncan G."/>
            <person name="Agarkova I."/>
            <person name="Borodovsky M."/>
            <person name="Gurnon J."/>
            <person name="Kuo A."/>
            <person name="Lindquist E."/>
            <person name="Lucas S."/>
            <person name="Pangilinan J."/>
            <person name="Polle J."/>
            <person name="Salamov A."/>
            <person name="Terry A."/>
            <person name="Yamada T."/>
            <person name="Dunigan D.D."/>
            <person name="Grigoriev I.V."/>
            <person name="Claverie J.M."/>
            <person name="Van Etten J.L."/>
        </authorList>
    </citation>
    <scope>NUCLEOTIDE SEQUENCE [LARGE SCALE GENOMIC DNA]</scope>
    <source>
        <strain evidence="16 17">NC64A</strain>
    </source>
</reference>
<dbReference type="InterPro" id="IPR000008">
    <property type="entry name" value="C2_dom"/>
</dbReference>
<dbReference type="CDD" id="cd21677">
    <property type="entry name" value="SMP_SYT"/>
    <property type="match status" value="1"/>
</dbReference>
<evidence type="ECO:0000256" key="7">
    <source>
        <dbReference type="ARBA" id="ARBA00022837"/>
    </source>
</evidence>
<dbReference type="Pfam" id="PF00168">
    <property type="entry name" value="C2"/>
    <property type="match status" value="2"/>
</dbReference>
<dbReference type="GeneID" id="17353036"/>
<dbReference type="PROSITE" id="PS50004">
    <property type="entry name" value="C2"/>
    <property type="match status" value="2"/>
</dbReference>
<protein>
    <recommendedName>
        <fullName evidence="18">C2 domain-containing protein</fullName>
    </recommendedName>
</protein>
<dbReference type="InParanoid" id="E1ZKR4"/>
<dbReference type="RefSeq" id="XP_005845528.1">
    <property type="nucleotide sequence ID" value="XM_005845466.1"/>
</dbReference>
<sequence>MAGEETEAAAAGKTADAGATAAGQAGEGGAELASELSRRMSTARVRLDLEEEAARKAAKSIQLSTIAKAAVAGWVGMMAVGIKWLNLVSAELFLGSALGVVWGIGLAVMYQLTKKRKAERGQLLAVIPGAKGMQELLHNIPTWISFRDTEKMEWLNRILEKTWPYYDEAICKTIKEQVEPLMMKFKPPGLIKKIYFQKLTFGDDPFRVEGIRVDKENKEEVCIEVDYRWAGDANIFLAIELPAGGQATRLVPKVSNLAVSGTLRVILKPLVPEIPGFGAAVVSLRKPPIVRFSLDFGKSMGGGYTAGAIKAWLDPFLRETVSGMMLWPRRMVIPILPEAVTGPLDDLYLRHKGALQIDVVDARNLPRMDTMGTTDAFLELFTLVDPKKPDSVEKTKVIKNTLNPVWNERHWLLVQEPTTQSLHVECFDRDYLNAKELVRLNVFKGATSLINAKDFIGRCRIDIDELADRPCQTVDKQMPLGKGEFSNEDGCGGGFGELHLKVTYWPFELIDFHKEASTGAVIITLMSCADLPAADITTSDPYVEFKLNKETLKSSTVMNSLNPKWTGTSFDFFKVPAAETLAVKVWDYDAMSSDELLGSVDIDLREAQQAPHGDITKTWRLEAVTTGWFGGSTAVDPKSSSTSSITMRIQWVPFKYTTQADLTVVAAAAAAAAAGCGPPQHRSLNSRVRADVRFAIETQRSVEVLWLDFAGAPQCYYPQQPLPGPPLYHWQLAQRPPPLQVAIRDAQRAPWSPAVHAHAPPAFRQAASALLLCAHRLRRQPGQQPRQRRGPLTRSRRAAQAAAQAESGCGLTDLPQARTAAHPDVLVLVLAFAAPSIVLLKKPPVPHGVVPGLLPAGAREHLFEAEGGGTGGGGGDGDGGGGAADP</sequence>
<evidence type="ECO:0000256" key="1">
    <source>
        <dbReference type="ARBA" id="ARBA00004167"/>
    </source>
</evidence>
<feature type="domain" description="C2" evidence="14">
    <location>
        <begin position="494"/>
        <end position="617"/>
    </location>
</feature>
<dbReference type="GO" id="GO:0046872">
    <property type="term" value="F:metal ion binding"/>
    <property type="evidence" value="ECO:0007669"/>
    <property type="project" value="UniProtKB-KW"/>
</dbReference>
<feature type="region of interest" description="Disordered" evidence="12">
    <location>
        <begin position="777"/>
        <end position="808"/>
    </location>
</feature>